<feature type="transmembrane region" description="Helical" evidence="7">
    <location>
        <begin position="232"/>
        <end position="248"/>
    </location>
</feature>
<evidence type="ECO:0000259" key="8">
    <source>
        <dbReference type="Pfam" id="PF00924"/>
    </source>
</evidence>
<dbReference type="Pfam" id="PF00924">
    <property type="entry name" value="MS_channel_2nd"/>
    <property type="match status" value="1"/>
</dbReference>
<keyword evidence="6 7" id="KW-0472">Membrane</keyword>
<dbReference type="SUPFAM" id="SSF82861">
    <property type="entry name" value="Mechanosensitive channel protein MscS (YggB), transmembrane region"/>
    <property type="match status" value="1"/>
</dbReference>
<dbReference type="InterPro" id="IPR011066">
    <property type="entry name" value="MscS_channel_C_sf"/>
</dbReference>
<evidence type="ECO:0000256" key="3">
    <source>
        <dbReference type="ARBA" id="ARBA00022475"/>
    </source>
</evidence>
<feature type="transmembrane region" description="Helical" evidence="7">
    <location>
        <begin position="126"/>
        <end position="146"/>
    </location>
</feature>
<dbReference type="InterPro" id="IPR052702">
    <property type="entry name" value="MscS-like_channel"/>
</dbReference>
<keyword evidence="5 7" id="KW-1133">Transmembrane helix</keyword>
<dbReference type="PANTHER" id="PTHR30347">
    <property type="entry name" value="POTASSIUM CHANNEL RELATED"/>
    <property type="match status" value="1"/>
</dbReference>
<protein>
    <recommendedName>
        <fullName evidence="13">MscS Mechanosensitive ion channel</fullName>
    </recommendedName>
</protein>
<reference evidence="11 12" key="1">
    <citation type="submission" date="2006-11" db="EMBL/GenBank/DDBJ databases">
        <authorList>
            <person name="Giovannoni S."/>
            <person name="Vergin K."/>
            <person name="Ferriera S."/>
            <person name="Johnson J."/>
            <person name="Kravitz S."/>
            <person name="Beeson K."/>
            <person name="Sutton G."/>
            <person name="Rogers Y.-H."/>
            <person name="Friedman R."/>
            <person name="Frazier M."/>
            <person name="Venter J.C."/>
        </authorList>
    </citation>
    <scope>NUCLEOTIDE SEQUENCE [LARGE SCALE GENOMIC DNA]</scope>
    <source>
        <strain evidence="11 12">HTCC2181</strain>
    </source>
</reference>
<dbReference type="Gene3D" id="3.30.70.100">
    <property type="match status" value="1"/>
</dbReference>
<dbReference type="Pfam" id="PF21082">
    <property type="entry name" value="MS_channel_3rd"/>
    <property type="match status" value="1"/>
</dbReference>
<keyword evidence="12" id="KW-1185">Reference proteome</keyword>
<feature type="domain" description="Mechanosensitive ion channel MscS" evidence="8">
    <location>
        <begin position="251"/>
        <end position="316"/>
    </location>
</feature>
<dbReference type="InterPro" id="IPR010920">
    <property type="entry name" value="LSM_dom_sf"/>
</dbReference>
<feature type="transmembrane region" description="Helical" evidence="7">
    <location>
        <begin position="60"/>
        <end position="83"/>
    </location>
</feature>
<feature type="transmembrane region" description="Helical" evidence="7">
    <location>
        <begin position="15"/>
        <end position="39"/>
    </location>
</feature>
<evidence type="ECO:0000313" key="12">
    <source>
        <dbReference type="Proteomes" id="UP000054262"/>
    </source>
</evidence>
<evidence type="ECO:0000313" key="11">
    <source>
        <dbReference type="EMBL" id="EAV47712.1"/>
    </source>
</evidence>
<keyword evidence="4 7" id="KW-0812">Transmembrane</keyword>
<evidence type="ECO:0000256" key="1">
    <source>
        <dbReference type="ARBA" id="ARBA00004651"/>
    </source>
</evidence>
<dbReference type="PANTHER" id="PTHR30347:SF1">
    <property type="entry name" value="MECHANOSENSITIVE CHANNEL MSCK"/>
    <property type="match status" value="1"/>
</dbReference>
<evidence type="ECO:0000259" key="10">
    <source>
        <dbReference type="Pfam" id="PF21088"/>
    </source>
</evidence>
<dbReference type="InterPro" id="IPR049278">
    <property type="entry name" value="MS_channel_C"/>
</dbReference>
<dbReference type="InterPro" id="IPR006686">
    <property type="entry name" value="MscS_channel_CS"/>
</dbReference>
<feature type="domain" description="Mechanosensitive ion channel transmembrane helices 2/3" evidence="10">
    <location>
        <begin position="208"/>
        <end position="249"/>
    </location>
</feature>
<evidence type="ECO:0000256" key="6">
    <source>
        <dbReference type="ARBA" id="ARBA00023136"/>
    </source>
</evidence>
<dbReference type="GO" id="GO:0008381">
    <property type="term" value="F:mechanosensitive monoatomic ion channel activity"/>
    <property type="evidence" value="ECO:0007669"/>
    <property type="project" value="UniProtKB-ARBA"/>
</dbReference>
<dbReference type="Proteomes" id="UP000054262">
    <property type="component" value="Unassembled WGS sequence"/>
</dbReference>
<evidence type="ECO:0000256" key="7">
    <source>
        <dbReference type="SAM" id="Phobius"/>
    </source>
</evidence>
<dbReference type="PROSITE" id="PS01246">
    <property type="entry name" value="UPF0003"/>
    <property type="match status" value="1"/>
</dbReference>
<organism evidence="11 12">
    <name type="scientific">Methylophilales bacterium HTCC2181</name>
    <dbReference type="NCBI Taxonomy" id="383631"/>
    <lineage>
        <taxon>Bacteria</taxon>
        <taxon>Pseudomonadati</taxon>
        <taxon>Pseudomonadota</taxon>
        <taxon>Betaproteobacteria</taxon>
        <taxon>Nitrosomonadales</taxon>
        <taxon>OM43 clade</taxon>
    </lineage>
</organism>
<sequence length="425" mass="47739">MNKFDFIKNNLNVDYLLSVSFFMQAAALIVAGFVVFLTNKWIMRKIVERSKGNWKALGEGIGKIVSPFIFLIVVWLSGCILMPYQTVNILHVIQTLLIALIVIRLVVYLVKYILHPNPLLNAYQNFLSSILWVTVVLHLFGFLAPISSSLQSITFGFGDKEFSVLLVLQLLAGIFLSVISAMTLSRFIENRLMKVTQIGLSGRVMINKIVRIALYVIAIIVALDTIGLDLTFLSVFGGAFGVGLAFGMQKIASNYVSGFTILLDKSLQIGDILTIGEHYGIVDSIKSRYTVLRKLDGVEVIIPNETLIAENIINHTASDRKVRVWIDIQVGYSSSVDLATEIMLSSCNQQERVIKDDPEPTVYLMNFGESGIDLKLVFYIEDAEEGTYRLKSDINKEIWREFQAKGIEIPFPQRVIHVENVKDFK</sequence>
<accession>A0P852</accession>
<evidence type="ECO:0008006" key="13">
    <source>
        <dbReference type="Google" id="ProtNLM"/>
    </source>
</evidence>
<feature type="transmembrane region" description="Helical" evidence="7">
    <location>
        <begin position="89"/>
        <end position="114"/>
    </location>
</feature>
<dbReference type="SUPFAM" id="SSF82689">
    <property type="entry name" value="Mechanosensitive channel protein MscS (YggB), C-terminal domain"/>
    <property type="match status" value="1"/>
</dbReference>
<comment type="subcellular location">
    <subcellularLocation>
        <location evidence="1">Cell membrane</location>
        <topology evidence="1">Multi-pass membrane protein</topology>
    </subcellularLocation>
</comment>
<name>A0P852_9PROT</name>
<proteinExistence type="inferred from homology"/>
<comment type="similarity">
    <text evidence="2">Belongs to the MscS (TC 1.A.23) family.</text>
</comment>
<dbReference type="AlphaFoldDB" id="A0P852"/>
<evidence type="ECO:0000256" key="2">
    <source>
        <dbReference type="ARBA" id="ARBA00008017"/>
    </source>
</evidence>
<dbReference type="InterPro" id="IPR049142">
    <property type="entry name" value="MS_channel_1st"/>
</dbReference>
<evidence type="ECO:0000259" key="9">
    <source>
        <dbReference type="Pfam" id="PF21082"/>
    </source>
</evidence>
<keyword evidence="3" id="KW-1003">Cell membrane</keyword>
<dbReference type="Gene3D" id="2.30.30.60">
    <property type="match status" value="1"/>
</dbReference>
<dbReference type="GO" id="GO:0005886">
    <property type="term" value="C:plasma membrane"/>
    <property type="evidence" value="ECO:0007669"/>
    <property type="project" value="UniProtKB-SubCell"/>
</dbReference>
<dbReference type="OrthoDB" id="9809206at2"/>
<gene>
    <name evidence="11" type="ORF">MB2181_06525</name>
</gene>
<evidence type="ECO:0000256" key="5">
    <source>
        <dbReference type="ARBA" id="ARBA00022989"/>
    </source>
</evidence>
<dbReference type="InterPro" id="IPR011014">
    <property type="entry name" value="MscS_channel_TM-2"/>
</dbReference>
<dbReference type="Pfam" id="PF21088">
    <property type="entry name" value="MS_channel_1st"/>
    <property type="match status" value="1"/>
</dbReference>
<feature type="domain" description="Mechanosensitive ion channel MscS C-terminal" evidence="9">
    <location>
        <begin position="326"/>
        <end position="409"/>
    </location>
</feature>
<feature type="transmembrane region" description="Helical" evidence="7">
    <location>
        <begin position="209"/>
        <end position="226"/>
    </location>
</feature>
<feature type="transmembrane region" description="Helical" evidence="7">
    <location>
        <begin position="166"/>
        <end position="188"/>
    </location>
</feature>
<comment type="caution">
    <text evidence="11">The sequence shown here is derived from an EMBL/GenBank/DDBJ whole genome shotgun (WGS) entry which is preliminary data.</text>
</comment>
<dbReference type="EMBL" id="AAUX01000001">
    <property type="protein sequence ID" value="EAV47712.1"/>
    <property type="molecule type" value="Genomic_DNA"/>
</dbReference>
<dbReference type="SUPFAM" id="SSF50182">
    <property type="entry name" value="Sm-like ribonucleoproteins"/>
    <property type="match status" value="1"/>
</dbReference>
<evidence type="ECO:0000256" key="4">
    <source>
        <dbReference type="ARBA" id="ARBA00022692"/>
    </source>
</evidence>
<dbReference type="Gene3D" id="1.10.287.1260">
    <property type="match status" value="1"/>
</dbReference>
<dbReference type="InterPro" id="IPR023408">
    <property type="entry name" value="MscS_beta-dom_sf"/>
</dbReference>
<dbReference type="InterPro" id="IPR006685">
    <property type="entry name" value="MscS_channel_2nd"/>
</dbReference>